<dbReference type="InterPro" id="IPR043128">
    <property type="entry name" value="Rev_trsase/Diguanyl_cyclase"/>
</dbReference>
<feature type="domain" description="GGDEF" evidence="2">
    <location>
        <begin position="63"/>
        <end position="195"/>
    </location>
</feature>
<dbReference type="InterPro" id="IPR000160">
    <property type="entry name" value="GGDEF_dom"/>
</dbReference>
<dbReference type="CDD" id="cd01949">
    <property type="entry name" value="GGDEF"/>
    <property type="match status" value="1"/>
</dbReference>
<keyword evidence="3" id="KW-0548">Nucleotidyltransferase</keyword>
<dbReference type="PROSITE" id="PS50887">
    <property type="entry name" value="GGDEF"/>
    <property type="match status" value="1"/>
</dbReference>
<evidence type="ECO:0000256" key="1">
    <source>
        <dbReference type="SAM" id="MobiDB-lite"/>
    </source>
</evidence>
<sequence length="212" mass="22912">MDLKPFSPQHFPALAAALLPLAGWGTHAAVLRRRLDRARRDPLTGLLTREGFTTAAARLLHRPDTGVLVVDLDRFKQINDTHGHAAGDAVLADAARILTEWAGDHGIAARLGGDEFAVVRPLPAAWTAVRMGGLVGEFARPVHWRGHVLHYGASVGLARVANLPDRALDTALGAADVAMYRAKRAGGGWQQHTPDTDLATAERRWRRTRTAA</sequence>
<gene>
    <name evidence="3" type="ORF">ACFP3U_31555</name>
</gene>
<dbReference type="InterPro" id="IPR029787">
    <property type="entry name" value="Nucleotide_cyclase"/>
</dbReference>
<keyword evidence="3" id="KW-0808">Transferase</keyword>
<keyword evidence="4" id="KW-1185">Reference proteome</keyword>
<organism evidence="3 4">
    <name type="scientific">Kitasatospora misakiensis</name>
    <dbReference type="NCBI Taxonomy" id="67330"/>
    <lineage>
        <taxon>Bacteria</taxon>
        <taxon>Bacillati</taxon>
        <taxon>Actinomycetota</taxon>
        <taxon>Actinomycetes</taxon>
        <taxon>Kitasatosporales</taxon>
        <taxon>Streptomycetaceae</taxon>
        <taxon>Kitasatospora</taxon>
    </lineage>
</organism>
<protein>
    <submittedName>
        <fullName evidence="3">GGDEF domain-containing protein</fullName>
        <ecNumber evidence="3">2.7.7.65</ecNumber>
    </submittedName>
</protein>
<dbReference type="EMBL" id="JBHSOF010000058">
    <property type="protein sequence ID" value="MFC5667493.1"/>
    <property type="molecule type" value="Genomic_DNA"/>
</dbReference>
<dbReference type="PANTHER" id="PTHR44757:SF2">
    <property type="entry name" value="BIOFILM ARCHITECTURE MAINTENANCE PROTEIN MBAA"/>
    <property type="match status" value="1"/>
</dbReference>
<dbReference type="Proteomes" id="UP001595975">
    <property type="component" value="Unassembled WGS sequence"/>
</dbReference>
<proteinExistence type="predicted"/>
<dbReference type="NCBIfam" id="TIGR00254">
    <property type="entry name" value="GGDEF"/>
    <property type="match status" value="1"/>
</dbReference>
<feature type="region of interest" description="Disordered" evidence="1">
    <location>
        <begin position="188"/>
        <end position="212"/>
    </location>
</feature>
<dbReference type="RefSeq" id="WP_380229159.1">
    <property type="nucleotide sequence ID" value="NZ_JBHSOF010000058.1"/>
</dbReference>
<reference evidence="4" key="1">
    <citation type="journal article" date="2019" name="Int. J. Syst. Evol. Microbiol.">
        <title>The Global Catalogue of Microorganisms (GCM) 10K type strain sequencing project: providing services to taxonomists for standard genome sequencing and annotation.</title>
        <authorList>
            <consortium name="The Broad Institute Genomics Platform"/>
            <consortium name="The Broad Institute Genome Sequencing Center for Infectious Disease"/>
            <person name="Wu L."/>
            <person name="Ma J."/>
        </authorList>
    </citation>
    <scope>NUCLEOTIDE SEQUENCE [LARGE SCALE GENOMIC DNA]</scope>
    <source>
        <strain evidence="4">CGMCC 4.1437</strain>
    </source>
</reference>
<dbReference type="EC" id="2.7.7.65" evidence="3"/>
<evidence type="ECO:0000313" key="3">
    <source>
        <dbReference type="EMBL" id="MFC5667493.1"/>
    </source>
</evidence>
<dbReference type="GO" id="GO:0052621">
    <property type="term" value="F:diguanylate cyclase activity"/>
    <property type="evidence" value="ECO:0007669"/>
    <property type="project" value="UniProtKB-EC"/>
</dbReference>
<comment type="caution">
    <text evidence="3">The sequence shown here is derived from an EMBL/GenBank/DDBJ whole genome shotgun (WGS) entry which is preliminary data.</text>
</comment>
<dbReference type="InterPro" id="IPR052155">
    <property type="entry name" value="Biofilm_reg_signaling"/>
</dbReference>
<dbReference type="Pfam" id="PF00990">
    <property type="entry name" value="GGDEF"/>
    <property type="match status" value="1"/>
</dbReference>
<evidence type="ECO:0000259" key="2">
    <source>
        <dbReference type="PROSITE" id="PS50887"/>
    </source>
</evidence>
<dbReference type="Gene3D" id="3.30.70.270">
    <property type="match status" value="1"/>
</dbReference>
<accession>A0ABW0XCQ0</accession>
<dbReference type="SMART" id="SM00267">
    <property type="entry name" value="GGDEF"/>
    <property type="match status" value="1"/>
</dbReference>
<dbReference type="PANTHER" id="PTHR44757">
    <property type="entry name" value="DIGUANYLATE CYCLASE DGCP"/>
    <property type="match status" value="1"/>
</dbReference>
<dbReference type="SUPFAM" id="SSF55073">
    <property type="entry name" value="Nucleotide cyclase"/>
    <property type="match status" value="1"/>
</dbReference>
<name>A0ABW0XCQ0_9ACTN</name>
<evidence type="ECO:0000313" key="4">
    <source>
        <dbReference type="Proteomes" id="UP001595975"/>
    </source>
</evidence>